<dbReference type="Gene3D" id="3.30.530.20">
    <property type="match status" value="1"/>
</dbReference>
<organism evidence="2 3">
    <name type="scientific">Promicromonospora sukumoe</name>
    <dbReference type="NCBI Taxonomy" id="88382"/>
    <lineage>
        <taxon>Bacteria</taxon>
        <taxon>Bacillati</taxon>
        <taxon>Actinomycetota</taxon>
        <taxon>Actinomycetes</taxon>
        <taxon>Micrococcales</taxon>
        <taxon>Promicromonosporaceae</taxon>
        <taxon>Promicromonospora</taxon>
    </lineage>
</organism>
<comment type="caution">
    <text evidence="2">The sequence shown here is derived from an EMBL/GenBank/DDBJ whole genome shotgun (WGS) entry which is preliminary data.</text>
</comment>
<dbReference type="InterPro" id="IPR023393">
    <property type="entry name" value="START-like_dom_sf"/>
</dbReference>
<reference evidence="2 3" key="1">
    <citation type="submission" date="2020-07" db="EMBL/GenBank/DDBJ databases">
        <title>Sequencing the genomes of 1000 actinobacteria strains.</title>
        <authorList>
            <person name="Klenk H.-P."/>
        </authorList>
    </citation>
    <scope>NUCLEOTIDE SEQUENCE [LARGE SCALE GENOMIC DNA]</scope>
    <source>
        <strain evidence="2 3">DSM 44121</strain>
    </source>
</reference>
<dbReference type="SUPFAM" id="SSF55961">
    <property type="entry name" value="Bet v1-like"/>
    <property type="match status" value="1"/>
</dbReference>
<name>A0A7W3J501_9MICO</name>
<dbReference type="RefSeq" id="WP_220489418.1">
    <property type="nucleotide sequence ID" value="NZ_BAAATF010000002.1"/>
</dbReference>
<protein>
    <recommendedName>
        <fullName evidence="4">Polyketide cyclase/dehydrase/lipid transport protein</fullName>
    </recommendedName>
</protein>
<dbReference type="Proteomes" id="UP000540568">
    <property type="component" value="Unassembled WGS sequence"/>
</dbReference>
<evidence type="ECO:0000256" key="1">
    <source>
        <dbReference type="SAM" id="MobiDB-lite"/>
    </source>
</evidence>
<accession>A0A7W3J501</accession>
<feature type="compositionally biased region" description="Basic and acidic residues" evidence="1">
    <location>
        <begin position="1"/>
        <end position="15"/>
    </location>
</feature>
<evidence type="ECO:0000313" key="3">
    <source>
        <dbReference type="Proteomes" id="UP000540568"/>
    </source>
</evidence>
<proteinExistence type="predicted"/>
<sequence length="249" mass="27048">MEHDRLTGEAPDGGHRTGRGPPHRRTLAAAAVATAAVAATVASRSRLRNWGATPEEIGSRLPGDELLAADSASTRAITIGAPCAEVWPWLVQIGQDRGGWYSYDWLENLFGLGIHSADELHGEWQYLAVGDVVRATPPGAMGLPEGYAFRVAVVEPPHALVLRQRPPEHPWNATWAFVLADDEPDRCRLLVRSRSVRSPGLAGRLSALAGELMDPVALLMTRRMLLGIRDRSERAHAVGLPSSVTRRRS</sequence>
<evidence type="ECO:0008006" key="4">
    <source>
        <dbReference type="Google" id="ProtNLM"/>
    </source>
</evidence>
<keyword evidence="3" id="KW-1185">Reference proteome</keyword>
<gene>
    <name evidence="2" type="ORF">FHX71_000359</name>
</gene>
<evidence type="ECO:0000313" key="2">
    <source>
        <dbReference type="EMBL" id="MBA8806417.1"/>
    </source>
</evidence>
<dbReference type="EMBL" id="JACGWV010000001">
    <property type="protein sequence ID" value="MBA8806417.1"/>
    <property type="molecule type" value="Genomic_DNA"/>
</dbReference>
<dbReference type="AlphaFoldDB" id="A0A7W3J501"/>
<feature type="region of interest" description="Disordered" evidence="1">
    <location>
        <begin position="1"/>
        <end position="24"/>
    </location>
</feature>